<name>A0A2V5KXC0_9BACL</name>
<evidence type="ECO:0000313" key="2">
    <source>
        <dbReference type="Proteomes" id="UP000247476"/>
    </source>
</evidence>
<dbReference type="Proteomes" id="UP000247476">
    <property type="component" value="Unassembled WGS sequence"/>
</dbReference>
<accession>A0A2V5KXC0</accession>
<evidence type="ECO:0008006" key="3">
    <source>
        <dbReference type="Google" id="ProtNLM"/>
    </source>
</evidence>
<protein>
    <recommendedName>
        <fullName evidence="3">Phage gp6-like head-tail connector protein</fullName>
    </recommendedName>
</protein>
<sequence>MTSRRWPIRRLKRCGNAGKNLAFAAGIAWVPRSWPPRLRRRKRSLPLKVHRVGMIRPLKAVLVMAINKADIRVLVKRRLGLAIENETHDDLIGLYIDAVEEGIRNFIHDREVPDGLKQTWAAMAASALFTEQLAVLFPPPDPVEAFETQIGDTTVKPIKPVINTAPPGPSLAAIESVMFDYKSSLIAYRKMRW</sequence>
<dbReference type="AlphaFoldDB" id="A0A2V5KXC0"/>
<gene>
    <name evidence="1" type="ORF">DLM86_00840</name>
</gene>
<reference evidence="1 2" key="1">
    <citation type="submission" date="2018-05" db="EMBL/GenBank/DDBJ databases">
        <title>Paenibacillus flagellatus sp. nov., isolated from selenium mineral soil.</title>
        <authorList>
            <person name="Dai X."/>
        </authorList>
    </citation>
    <scope>NUCLEOTIDE SEQUENCE [LARGE SCALE GENOMIC DNA]</scope>
    <source>
        <strain evidence="1 2">DXL2</strain>
    </source>
</reference>
<proteinExistence type="predicted"/>
<organism evidence="1 2">
    <name type="scientific">Paenibacillus flagellatus</name>
    <dbReference type="NCBI Taxonomy" id="2211139"/>
    <lineage>
        <taxon>Bacteria</taxon>
        <taxon>Bacillati</taxon>
        <taxon>Bacillota</taxon>
        <taxon>Bacilli</taxon>
        <taxon>Bacillales</taxon>
        <taxon>Paenibacillaceae</taxon>
        <taxon>Paenibacillus</taxon>
    </lineage>
</organism>
<comment type="caution">
    <text evidence="1">The sequence shown here is derived from an EMBL/GenBank/DDBJ whole genome shotgun (WGS) entry which is preliminary data.</text>
</comment>
<keyword evidence="2" id="KW-1185">Reference proteome</keyword>
<dbReference type="EMBL" id="QJVJ01000001">
    <property type="protein sequence ID" value="PYI57027.1"/>
    <property type="molecule type" value="Genomic_DNA"/>
</dbReference>
<evidence type="ECO:0000313" key="1">
    <source>
        <dbReference type="EMBL" id="PYI57027.1"/>
    </source>
</evidence>